<feature type="transmembrane region" description="Helical" evidence="2">
    <location>
        <begin position="319"/>
        <end position="339"/>
    </location>
</feature>
<evidence type="ECO:0000256" key="1">
    <source>
        <dbReference type="SAM" id="MobiDB-lite"/>
    </source>
</evidence>
<keyword evidence="2" id="KW-1133">Transmembrane helix</keyword>
<feature type="region of interest" description="Disordered" evidence="1">
    <location>
        <begin position="151"/>
        <end position="183"/>
    </location>
</feature>
<feature type="region of interest" description="Disordered" evidence="1">
    <location>
        <begin position="1"/>
        <end position="21"/>
    </location>
</feature>
<protein>
    <submittedName>
        <fullName evidence="3">Uncharacterized protein</fullName>
    </submittedName>
</protein>
<dbReference type="AlphaFoldDB" id="A0A165T8N5"/>
<keyword evidence="2" id="KW-0812">Transmembrane</keyword>
<feature type="compositionally biased region" description="Polar residues" evidence="1">
    <location>
        <begin position="8"/>
        <end position="21"/>
    </location>
</feature>
<accession>A0A165T8N5</accession>
<dbReference type="EMBL" id="KV429038">
    <property type="protein sequence ID" value="KZT73083.1"/>
    <property type="molecule type" value="Genomic_DNA"/>
</dbReference>
<organism evidence="3 4">
    <name type="scientific">Daedalea quercina L-15889</name>
    <dbReference type="NCBI Taxonomy" id="1314783"/>
    <lineage>
        <taxon>Eukaryota</taxon>
        <taxon>Fungi</taxon>
        <taxon>Dikarya</taxon>
        <taxon>Basidiomycota</taxon>
        <taxon>Agaricomycotina</taxon>
        <taxon>Agaricomycetes</taxon>
        <taxon>Polyporales</taxon>
        <taxon>Fomitopsis</taxon>
    </lineage>
</organism>
<keyword evidence="2" id="KW-0472">Membrane</keyword>
<dbReference type="OrthoDB" id="377083at2759"/>
<evidence type="ECO:0000313" key="3">
    <source>
        <dbReference type="EMBL" id="KZT73083.1"/>
    </source>
</evidence>
<gene>
    <name evidence="3" type="ORF">DAEQUDRAFT_506195</name>
</gene>
<dbReference type="STRING" id="1314783.A0A165T8N5"/>
<name>A0A165T8N5_9APHY</name>
<evidence type="ECO:0000313" key="4">
    <source>
        <dbReference type="Proteomes" id="UP000076727"/>
    </source>
</evidence>
<evidence type="ECO:0000256" key="2">
    <source>
        <dbReference type="SAM" id="Phobius"/>
    </source>
</evidence>
<feature type="transmembrane region" description="Helical" evidence="2">
    <location>
        <begin position="271"/>
        <end position="291"/>
    </location>
</feature>
<feature type="transmembrane region" description="Helical" evidence="2">
    <location>
        <begin position="119"/>
        <end position="142"/>
    </location>
</feature>
<proteinExistence type="predicted"/>
<keyword evidence="4" id="KW-1185">Reference proteome</keyword>
<reference evidence="3 4" key="1">
    <citation type="journal article" date="2016" name="Mol. Biol. Evol.">
        <title>Comparative Genomics of Early-Diverging Mushroom-Forming Fungi Provides Insights into the Origins of Lignocellulose Decay Capabilities.</title>
        <authorList>
            <person name="Nagy L.G."/>
            <person name="Riley R."/>
            <person name="Tritt A."/>
            <person name="Adam C."/>
            <person name="Daum C."/>
            <person name="Floudas D."/>
            <person name="Sun H."/>
            <person name="Yadav J.S."/>
            <person name="Pangilinan J."/>
            <person name="Larsson K.H."/>
            <person name="Matsuura K."/>
            <person name="Barry K."/>
            <person name="Labutti K."/>
            <person name="Kuo R."/>
            <person name="Ohm R.A."/>
            <person name="Bhattacharya S.S."/>
            <person name="Shirouzu T."/>
            <person name="Yoshinaga Y."/>
            <person name="Martin F.M."/>
            <person name="Grigoriev I.V."/>
            <person name="Hibbett D.S."/>
        </authorList>
    </citation>
    <scope>NUCLEOTIDE SEQUENCE [LARGE SCALE GENOMIC DNA]</scope>
    <source>
        <strain evidence="3 4">L-15889</strain>
    </source>
</reference>
<sequence length="350" mass="39341">MHRRTFTRSRSPAINAGQNGFTFAGQTTSPGNIPSSLFGRQKIAPFEIRHLMPSFIHATFRPPFSSVHWRLTLDLRQTLENSLLICSLGYCATKMRGSILERLPPNLWNARDKLSPEMWISIELALLITASIIYFCVTRIYWTKISPDYDTTTRQATPQERPASPSLIARDNRRASNPVPSPAPRNSNFGFVWMTVPKNYRDSADDGMLFGLLTGPLMSAALLYLSEKAAAASPPLDPLPQSWIIEQPIVLDGSAHPLTALQALVLSRRNLVDMATVCSTILIVHVIASWMTERRHRRKLKVPEGEVSSVPRKESRRTYLSVLFTISVSLWVLCVRIALSEMRLGIWQST</sequence>
<dbReference type="Proteomes" id="UP000076727">
    <property type="component" value="Unassembled WGS sequence"/>
</dbReference>